<dbReference type="InterPro" id="IPR020843">
    <property type="entry name" value="ER"/>
</dbReference>
<dbReference type="Pfam" id="PF00107">
    <property type="entry name" value="ADH_zinc_N"/>
    <property type="match status" value="1"/>
</dbReference>
<dbReference type="InParanoid" id="A0A1Y2B6L1"/>
<comment type="similarity">
    <text evidence="2">Belongs to the zinc-containing alcohol dehydrogenase family.</text>
</comment>
<comment type="caution">
    <text evidence="7">The sequence shown here is derived from an EMBL/GenBank/DDBJ whole genome shotgun (WGS) entry which is preliminary data.</text>
</comment>
<keyword evidence="4" id="KW-0862">Zinc</keyword>
<comment type="cofactor">
    <cofactor evidence="1">
        <name>Zn(2+)</name>
        <dbReference type="ChEBI" id="CHEBI:29105"/>
    </cofactor>
</comment>
<evidence type="ECO:0000256" key="2">
    <source>
        <dbReference type="ARBA" id="ARBA00008072"/>
    </source>
</evidence>
<sequence length="404" mass="42703">MSDTLTNGVSTLTVAPGATLNGKTSQKAAVCYGATDLRVEDRPIPVPGDGEAQIQVAVTGLCGSDLHYYSHGANGTFKILSPMVLGHESCGIVTALGPNLPPTCTLKVGDRVAMEVGLYCKTCRFCKVGRYNLCSQMRFKSSAKTFPHLDGTLSEVMTQPVDLLHKLPSTLELPLAALAEPLSVVLHAFRRAHLAPGARVLVLGAGAVGLLACTLARASGCTTVVAVDIEQGKLDFAKEMDWATEIFALPKGPRVSGLDAVAAAQNNWAALKADAAVQNVEGLEDGFDAVFECTGVEVCMQMAVMAALPGSKVMFVGMGTPNLTLPTGPSFLREVDLIGVFRYANTYPDALALLGSGKLGDVGKMVTHRYPLENAAEAFEDLKRGRDKEGRTIIKPMVGNLELR</sequence>
<dbReference type="Gene3D" id="3.90.180.10">
    <property type="entry name" value="Medium-chain alcohol dehydrogenases, catalytic domain"/>
    <property type="match status" value="1"/>
</dbReference>
<evidence type="ECO:0000256" key="1">
    <source>
        <dbReference type="ARBA" id="ARBA00001947"/>
    </source>
</evidence>
<dbReference type="EMBL" id="MCFC01000020">
    <property type="protein sequence ID" value="ORY30364.1"/>
    <property type="molecule type" value="Genomic_DNA"/>
</dbReference>
<dbReference type="AlphaFoldDB" id="A0A1Y2B6L1"/>
<keyword evidence="3" id="KW-0479">Metal-binding</keyword>
<dbReference type="SMART" id="SM00829">
    <property type="entry name" value="PKS_ER"/>
    <property type="match status" value="1"/>
</dbReference>
<keyword evidence="8" id="KW-1185">Reference proteome</keyword>
<feature type="domain" description="Enoyl reductase (ER)" evidence="6">
    <location>
        <begin position="33"/>
        <end position="394"/>
    </location>
</feature>
<dbReference type="Pfam" id="PF08240">
    <property type="entry name" value="ADH_N"/>
    <property type="match status" value="1"/>
</dbReference>
<accession>A0A1Y2B6L1</accession>
<evidence type="ECO:0000256" key="4">
    <source>
        <dbReference type="ARBA" id="ARBA00022833"/>
    </source>
</evidence>
<dbReference type="InterPro" id="IPR011032">
    <property type="entry name" value="GroES-like_sf"/>
</dbReference>
<evidence type="ECO:0000259" key="6">
    <source>
        <dbReference type="SMART" id="SM00829"/>
    </source>
</evidence>
<reference evidence="7 8" key="1">
    <citation type="submission" date="2016-07" db="EMBL/GenBank/DDBJ databases">
        <title>Pervasive Adenine N6-methylation of Active Genes in Fungi.</title>
        <authorList>
            <consortium name="DOE Joint Genome Institute"/>
            <person name="Mondo S.J."/>
            <person name="Dannebaum R.O."/>
            <person name="Kuo R.C."/>
            <person name="Labutti K."/>
            <person name="Haridas S."/>
            <person name="Kuo A."/>
            <person name="Salamov A."/>
            <person name="Ahrendt S.R."/>
            <person name="Lipzen A."/>
            <person name="Sullivan W."/>
            <person name="Andreopoulos W.B."/>
            <person name="Clum A."/>
            <person name="Lindquist E."/>
            <person name="Daum C."/>
            <person name="Ramamoorthy G.K."/>
            <person name="Gryganskyi A."/>
            <person name="Culley D."/>
            <person name="Magnuson J.K."/>
            <person name="James T.Y."/>
            <person name="O'Malley M.A."/>
            <person name="Stajich J.E."/>
            <person name="Spatafora J.W."/>
            <person name="Visel A."/>
            <person name="Grigoriev I.V."/>
        </authorList>
    </citation>
    <scope>NUCLEOTIDE SEQUENCE [LARGE SCALE GENOMIC DNA]</scope>
    <source>
        <strain evidence="7 8">68-887.2</strain>
    </source>
</reference>
<evidence type="ECO:0000313" key="7">
    <source>
        <dbReference type="EMBL" id="ORY30364.1"/>
    </source>
</evidence>
<keyword evidence="5" id="KW-0560">Oxidoreductase</keyword>
<dbReference type="InterPro" id="IPR045306">
    <property type="entry name" value="SDH-like"/>
</dbReference>
<dbReference type="PANTHER" id="PTHR43161:SF25">
    <property type="entry name" value="ALCOHOL DEHYDROGENASE, PUTATIVE (AFU_ORTHOLOGUE AFUA_1G14390)-RELATED"/>
    <property type="match status" value="1"/>
</dbReference>
<dbReference type="Proteomes" id="UP000193986">
    <property type="component" value="Unassembled WGS sequence"/>
</dbReference>
<dbReference type="GO" id="GO:0006062">
    <property type="term" value="P:sorbitol catabolic process"/>
    <property type="evidence" value="ECO:0007669"/>
    <property type="project" value="TreeGrafter"/>
</dbReference>
<dbReference type="SUPFAM" id="SSF50129">
    <property type="entry name" value="GroES-like"/>
    <property type="match status" value="1"/>
</dbReference>
<dbReference type="OrthoDB" id="5363962at2759"/>
<protein>
    <submittedName>
        <fullName evidence="7">Putative xylitol dehydrogenase</fullName>
    </submittedName>
</protein>
<evidence type="ECO:0000256" key="3">
    <source>
        <dbReference type="ARBA" id="ARBA00022723"/>
    </source>
</evidence>
<organism evidence="7 8">
    <name type="scientific">Naematelia encephala</name>
    <dbReference type="NCBI Taxonomy" id="71784"/>
    <lineage>
        <taxon>Eukaryota</taxon>
        <taxon>Fungi</taxon>
        <taxon>Dikarya</taxon>
        <taxon>Basidiomycota</taxon>
        <taxon>Agaricomycotina</taxon>
        <taxon>Tremellomycetes</taxon>
        <taxon>Tremellales</taxon>
        <taxon>Naemateliaceae</taxon>
        <taxon>Naematelia</taxon>
    </lineage>
</organism>
<dbReference type="PANTHER" id="PTHR43161">
    <property type="entry name" value="SORBITOL DEHYDROGENASE"/>
    <property type="match status" value="1"/>
</dbReference>
<gene>
    <name evidence="7" type="ORF">BCR39DRAFT_529463</name>
</gene>
<evidence type="ECO:0000313" key="8">
    <source>
        <dbReference type="Proteomes" id="UP000193986"/>
    </source>
</evidence>
<dbReference type="SUPFAM" id="SSF51735">
    <property type="entry name" value="NAD(P)-binding Rossmann-fold domains"/>
    <property type="match status" value="1"/>
</dbReference>
<proteinExistence type="inferred from homology"/>
<dbReference type="Gene3D" id="3.40.50.720">
    <property type="entry name" value="NAD(P)-binding Rossmann-like Domain"/>
    <property type="match status" value="1"/>
</dbReference>
<name>A0A1Y2B6L1_9TREE</name>
<dbReference type="GO" id="GO:0046872">
    <property type="term" value="F:metal ion binding"/>
    <property type="evidence" value="ECO:0007669"/>
    <property type="project" value="UniProtKB-KW"/>
</dbReference>
<dbReference type="CDD" id="cd05285">
    <property type="entry name" value="sorbitol_DH"/>
    <property type="match status" value="1"/>
</dbReference>
<dbReference type="GO" id="GO:0003939">
    <property type="term" value="F:L-iditol 2-dehydrogenase (NAD+) activity"/>
    <property type="evidence" value="ECO:0007669"/>
    <property type="project" value="TreeGrafter"/>
</dbReference>
<dbReference type="InterPro" id="IPR013154">
    <property type="entry name" value="ADH-like_N"/>
</dbReference>
<dbReference type="InterPro" id="IPR013149">
    <property type="entry name" value="ADH-like_C"/>
</dbReference>
<evidence type="ECO:0000256" key="5">
    <source>
        <dbReference type="ARBA" id="ARBA00023002"/>
    </source>
</evidence>
<dbReference type="InterPro" id="IPR036291">
    <property type="entry name" value="NAD(P)-bd_dom_sf"/>
</dbReference>
<dbReference type="STRING" id="71784.A0A1Y2B6L1"/>